<evidence type="ECO:0000256" key="1">
    <source>
        <dbReference type="SAM" id="MobiDB-lite"/>
    </source>
</evidence>
<dbReference type="EMBL" id="KV448170">
    <property type="protein sequence ID" value="OAX41813.1"/>
    <property type="molecule type" value="Genomic_DNA"/>
</dbReference>
<proteinExistence type="predicted"/>
<dbReference type="OrthoDB" id="10611937at2759"/>
<feature type="region of interest" description="Disordered" evidence="1">
    <location>
        <begin position="1"/>
        <end position="64"/>
    </location>
</feature>
<dbReference type="Proteomes" id="UP000092154">
    <property type="component" value="Unassembled WGS sequence"/>
</dbReference>
<sequence>MAQTRVRKTRPMSLKRSAVGPLPKLELPISKCDSKNNPIPTKVELQTTTSQASRRRPIASRSTK</sequence>
<evidence type="ECO:0000313" key="3">
    <source>
        <dbReference type="Proteomes" id="UP000092154"/>
    </source>
</evidence>
<evidence type="ECO:0000313" key="2">
    <source>
        <dbReference type="EMBL" id="OAX41813.1"/>
    </source>
</evidence>
<dbReference type="InParanoid" id="A0A1B7NAB1"/>
<accession>A0A1B7NAB1</accession>
<feature type="compositionally biased region" description="Basic residues" evidence="1">
    <location>
        <begin position="1"/>
        <end position="10"/>
    </location>
</feature>
<gene>
    <name evidence="2" type="ORF">K503DRAFT_767296</name>
</gene>
<name>A0A1B7NAB1_9AGAM</name>
<reference evidence="2 3" key="1">
    <citation type="submission" date="2016-06" db="EMBL/GenBank/DDBJ databases">
        <title>Comparative genomics of the ectomycorrhizal sister species Rhizopogon vinicolor and Rhizopogon vesiculosus (Basidiomycota: Boletales) reveals a divergence of the mating type B locus.</title>
        <authorList>
            <consortium name="DOE Joint Genome Institute"/>
            <person name="Mujic A.B."/>
            <person name="Kuo A."/>
            <person name="Tritt A."/>
            <person name="Lipzen A."/>
            <person name="Chen C."/>
            <person name="Johnson J."/>
            <person name="Sharma A."/>
            <person name="Barry K."/>
            <person name="Grigoriev I.V."/>
            <person name="Spatafora J.W."/>
        </authorList>
    </citation>
    <scope>NUCLEOTIDE SEQUENCE [LARGE SCALE GENOMIC DNA]</scope>
    <source>
        <strain evidence="2 3">AM-OR11-026</strain>
    </source>
</reference>
<dbReference type="AlphaFoldDB" id="A0A1B7NAB1"/>
<keyword evidence="3" id="KW-1185">Reference proteome</keyword>
<feature type="compositionally biased region" description="Polar residues" evidence="1">
    <location>
        <begin position="35"/>
        <end position="52"/>
    </location>
</feature>
<protein>
    <submittedName>
        <fullName evidence="2">Uncharacterized protein</fullName>
    </submittedName>
</protein>
<feature type="compositionally biased region" description="Basic residues" evidence="1">
    <location>
        <begin position="53"/>
        <end position="64"/>
    </location>
</feature>
<organism evidence="2 3">
    <name type="scientific">Rhizopogon vinicolor AM-OR11-026</name>
    <dbReference type="NCBI Taxonomy" id="1314800"/>
    <lineage>
        <taxon>Eukaryota</taxon>
        <taxon>Fungi</taxon>
        <taxon>Dikarya</taxon>
        <taxon>Basidiomycota</taxon>
        <taxon>Agaricomycotina</taxon>
        <taxon>Agaricomycetes</taxon>
        <taxon>Agaricomycetidae</taxon>
        <taxon>Boletales</taxon>
        <taxon>Suillineae</taxon>
        <taxon>Rhizopogonaceae</taxon>
        <taxon>Rhizopogon</taxon>
    </lineage>
</organism>